<feature type="domain" description="DUF3048" evidence="2">
    <location>
        <begin position="56"/>
        <end position="183"/>
    </location>
</feature>
<keyword evidence="5" id="KW-1185">Reference proteome</keyword>
<organism evidence="4 5">
    <name type="scientific">Streptomyces monticola</name>
    <dbReference type="NCBI Taxonomy" id="2666263"/>
    <lineage>
        <taxon>Bacteria</taxon>
        <taxon>Bacillati</taxon>
        <taxon>Actinomycetota</taxon>
        <taxon>Actinomycetes</taxon>
        <taxon>Kitasatosporales</taxon>
        <taxon>Streptomycetaceae</taxon>
        <taxon>Streptomyces</taxon>
    </lineage>
</organism>
<dbReference type="EMBL" id="JBHTCF010000001">
    <property type="protein sequence ID" value="MFC7303492.1"/>
    <property type="molecule type" value="Genomic_DNA"/>
</dbReference>
<evidence type="ECO:0000256" key="1">
    <source>
        <dbReference type="SAM" id="SignalP"/>
    </source>
</evidence>
<dbReference type="Pfam" id="PF11258">
    <property type="entry name" value="DUF3048"/>
    <property type="match status" value="1"/>
</dbReference>
<comment type="caution">
    <text evidence="4">The sequence shown here is derived from an EMBL/GenBank/DDBJ whole genome shotgun (WGS) entry which is preliminary data.</text>
</comment>
<dbReference type="Proteomes" id="UP001596523">
    <property type="component" value="Unassembled WGS sequence"/>
</dbReference>
<dbReference type="InterPro" id="IPR023158">
    <property type="entry name" value="YerB-like_sf"/>
</dbReference>
<proteinExistence type="predicted"/>
<feature type="signal peptide" evidence="1">
    <location>
        <begin position="1"/>
        <end position="31"/>
    </location>
</feature>
<dbReference type="RefSeq" id="WP_381826645.1">
    <property type="nucleotide sequence ID" value="NZ_JBHTCF010000001.1"/>
</dbReference>
<keyword evidence="1" id="KW-0732">Signal</keyword>
<evidence type="ECO:0000313" key="4">
    <source>
        <dbReference type="EMBL" id="MFC7303492.1"/>
    </source>
</evidence>
<dbReference type="InterPro" id="IPR035328">
    <property type="entry name" value="DUF3048_C"/>
</dbReference>
<accession>A0ABW2JCF9</accession>
<feature type="domain" description="DUF3048" evidence="3">
    <location>
        <begin position="209"/>
        <end position="322"/>
    </location>
</feature>
<dbReference type="SUPFAM" id="SSF159774">
    <property type="entry name" value="YerB-like"/>
    <property type="match status" value="1"/>
</dbReference>
<evidence type="ECO:0000259" key="3">
    <source>
        <dbReference type="Pfam" id="PF17479"/>
    </source>
</evidence>
<evidence type="ECO:0000259" key="2">
    <source>
        <dbReference type="Pfam" id="PF11258"/>
    </source>
</evidence>
<gene>
    <name evidence="4" type="ORF">ACFQVC_04585</name>
</gene>
<dbReference type="Gene3D" id="3.50.90.10">
    <property type="entry name" value="YerB-like"/>
    <property type="match status" value="1"/>
</dbReference>
<protein>
    <submittedName>
        <fullName evidence="4">DUF3048 domain-containing protein</fullName>
    </submittedName>
</protein>
<evidence type="ECO:0000313" key="5">
    <source>
        <dbReference type="Proteomes" id="UP001596523"/>
    </source>
</evidence>
<sequence length="327" mass="35798">MTARSARATRTTRRGARLLALVAAGALTLGAAHETRPVGADGPPNRVSPYTGLTMYPGRVLAVKFDNSRMARPHRGLDKADIVYVEKVEGGMSRLMGVYSSRKPHAVGPVRSARESDVELLRQFGRPALAYSGVRSDLTKYLRNSPIYVRPHGKVPGAYFRGAGRPAPHNLFVRPKALLDSAPRASRPADIGFRFGAAPAGGTKASSRTVRYASASHTFRWSPRIKRWQVSFDGSAARLSDGRQMSARTIVIQHVRMRPSKYKDVNGAVTPYIHTTGQGRATVLRDGKAYATYWKRPKPTAGTTFTQKNGKPMPFAPGQVWVVYADR</sequence>
<feature type="chain" id="PRO_5046164717" evidence="1">
    <location>
        <begin position="32"/>
        <end position="327"/>
    </location>
</feature>
<dbReference type="Pfam" id="PF17479">
    <property type="entry name" value="DUF3048_C"/>
    <property type="match status" value="1"/>
</dbReference>
<name>A0ABW2JCF9_9ACTN</name>
<reference evidence="5" key="1">
    <citation type="journal article" date="2019" name="Int. J. Syst. Evol. Microbiol.">
        <title>The Global Catalogue of Microorganisms (GCM) 10K type strain sequencing project: providing services to taxonomists for standard genome sequencing and annotation.</title>
        <authorList>
            <consortium name="The Broad Institute Genomics Platform"/>
            <consortium name="The Broad Institute Genome Sequencing Center for Infectious Disease"/>
            <person name="Wu L."/>
            <person name="Ma J."/>
        </authorList>
    </citation>
    <scope>NUCLEOTIDE SEQUENCE [LARGE SCALE GENOMIC DNA]</scope>
    <source>
        <strain evidence="5">SYNS20</strain>
    </source>
</reference>
<dbReference type="InterPro" id="IPR021416">
    <property type="entry name" value="DUF3048_N"/>
</dbReference>